<comment type="caution">
    <text evidence="2">The sequence shown here is derived from an EMBL/GenBank/DDBJ whole genome shotgun (WGS) entry which is preliminary data.</text>
</comment>
<evidence type="ECO:0000259" key="1">
    <source>
        <dbReference type="Pfam" id="PF08241"/>
    </source>
</evidence>
<dbReference type="SUPFAM" id="SSF53335">
    <property type="entry name" value="S-adenosyl-L-methionine-dependent methyltransferases"/>
    <property type="match status" value="1"/>
</dbReference>
<dbReference type="Gene3D" id="3.40.50.150">
    <property type="entry name" value="Vaccinia Virus protein VP39"/>
    <property type="match status" value="1"/>
</dbReference>
<protein>
    <recommendedName>
        <fullName evidence="1">Methyltransferase type 11 domain-containing protein</fullName>
    </recommendedName>
</protein>
<dbReference type="GO" id="GO:0008757">
    <property type="term" value="F:S-adenosylmethionine-dependent methyltransferase activity"/>
    <property type="evidence" value="ECO:0007669"/>
    <property type="project" value="InterPro"/>
</dbReference>
<sequence>MIIISGLLNRIIRKIVERRTGEVTDVIINLLGKENKILDIGCGFCTVTQKLSAKGFKVTSLDIKNKSVFPEIIPTIYNGKKIPFHNHSFDTSLLITVLHHTPNPKIILVEAKRVSSKIIVMEDIFTNPIQKYLTMMMDSLLNFEFLNHPHSNKSDRDWRKLFKQLGLRVRTTEYHQYWGLFQSATYLLVE</sequence>
<organism evidence="2 3">
    <name type="scientific">Candidatus Gottesmanbacteria bacterium RIFCSPHIGHO2_02_FULL_40_13</name>
    <dbReference type="NCBI Taxonomy" id="1798384"/>
    <lineage>
        <taxon>Bacteria</taxon>
        <taxon>Candidatus Gottesmaniibacteriota</taxon>
    </lineage>
</organism>
<gene>
    <name evidence="2" type="ORF">A3D03_02225</name>
</gene>
<evidence type="ECO:0000313" key="3">
    <source>
        <dbReference type="Proteomes" id="UP000177092"/>
    </source>
</evidence>
<accession>A0A1F6A733</accession>
<evidence type="ECO:0000313" key="2">
    <source>
        <dbReference type="EMBL" id="OGG20343.1"/>
    </source>
</evidence>
<name>A0A1F6A733_9BACT</name>
<proteinExistence type="predicted"/>
<feature type="domain" description="Methyltransferase type 11" evidence="1">
    <location>
        <begin position="38"/>
        <end position="114"/>
    </location>
</feature>
<dbReference type="STRING" id="1798384.A3D03_02225"/>
<dbReference type="AlphaFoldDB" id="A0A1F6A733"/>
<dbReference type="EMBL" id="MFJN01000050">
    <property type="protein sequence ID" value="OGG20343.1"/>
    <property type="molecule type" value="Genomic_DNA"/>
</dbReference>
<dbReference type="InterPro" id="IPR029063">
    <property type="entry name" value="SAM-dependent_MTases_sf"/>
</dbReference>
<dbReference type="Proteomes" id="UP000177092">
    <property type="component" value="Unassembled WGS sequence"/>
</dbReference>
<reference evidence="2 3" key="1">
    <citation type="journal article" date="2016" name="Nat. Commun.">
        <title>Thousands of microbial genomes shed light on interconnected biogeochemical processes in an aquifer system.</title>
        <authorList>
            <person name="Anantharaman K."/>
            <person name="Brown C.T."/>
            <person name="Hug L.A."/>
            <person name="Sharon I."/>
            <person name="Castelle C.J."/>
            <person name="Probst A.J."/>
            <person name="Thomas B.C."/>
            <person name="Singh A."/>
            <person name="Wilkins M.J."/>
            <person name="Karaoz U."/>
            <person name="Brodie E.L."/>
            <person name="Williams K.H."/>
            <person name="Hubbard S.S."/>
            <person name="Banfield J.F."/>
        </authorList>
    </citation>
    <scope>NUCLEOTIDE SEQUENCE [LARGE SCALE GENOMIC DNA]</scope>
</reference>
<dbReference type="InterPro" id="IPR013216">
    <property type="entry name" value="Methyltransf_11"/>
</dbReference>
<dbReference type="Pfam" id="PF08241">
    <property type="entry name" value="Methyltransf_11"/>
    <property type="match status" value="1"/>
</dbReference>